<name>A0A835USS9_VANPL</name>
<protein>
    <submittedName>
        <fullName evidence="3">Uncharacterized protein</fullName>
    </submittedName>
</protein>
<organism evidence="3 5">
    <name type="scientific">Vanilla planifolia</name>
    <name type="common">Vanilla</name>
    <dbReference type="NCBI Taxonomy" id="51239"/>
    <lineage>
        <taxon>Eukaryota</taxon>
        <taxon>Viridiplantae</taxon>
        <taxon>Streptophyta</taxon>
        <taxon>Embryophyta</taxon>
        <taxon>Tracheophyta</taxon>
        <taxon>Spermatophyta</taxon>
        <taxon>Magnoliopsida</taxon>
        <taxon>Liliopsida</taxon>
        <taxon>Asparagales</taxon>
        <taxon>Orchidaceae</taxon>
        <taxon>Vanilloideae</taxon>
        <taxon>Vanilleae</taxon>
        <taxon>Vanilla</taxon>
    </lineage>
</organism>
<accession>A0A835USS9</accession>
<reference evidence="4 5" key="1">
    <citation type="journal article" date="2020" name="Nat. Food">
        <title>A phased Vanilla planifolia genome enables genetic improvement of flavour and production.</title>
        <authorList>
            <person name="Hasing T."/>
            <person name="Tang H."/>
            <person name="Brym M."/>
            <person name="Khazi F."/>
            <person name="Huang T."/>
            <person name="Chambers A.H."/>
        </authorList>
    </citation>
    <scope>NUCLEOTIDE SEQUENCE [LARGE SCALE GENOMIC DNA]</scope>
    <source>
        <tissue evidence="3">Leaf</tissue>
    </source>
</reference>
<evidence type="ECO:0000313" key="5">
    <source>
        <dbReference type="Proteomes" id="UP000639772"/>
    </source>
</evidence>
<feature type="region of interest" description="Disordered" evidence="1">
    <location>
        <begin position="70"/>
        <end position="107"/>
    </location>
</feature>
<evidence type="ECO:0000313" key="4">
    <source>
        <dbReference type="Proteomes" id="UP000636800"/>
    </source>
</evidence>
<comment type="caution">
    <text evidence="3">The sequence shown here is derived from an EMBL/GenBank/DDBJ whole genome shotgun (WGS) entry which is preliminary data.</text>
</comment>
<proteinExistence type="predicted"/>
<evidence type="ECO:0000313" key="3">
    <source>
        <dbReference type="EMBL" id="KAG0474384.1"/>
    </source>
</evidence>
<dbReference type="Proteomes" id="UP000636800">
    <property type="component" value="Chromosome 7"/>
</dbReference>
<sequence>MEDLMEELIQEEILDETDEYVDVHNKIRINMLPPKTFSPSSQGIATLSQYLVRSPVVSPLSSYRSYSVVHSPVSPPIQVPSRPVLSSKDEDASFSRSSHTYQVLRKE</sequence>
<dbReference type="Proteomes" id="UP000639772">
    <property type="component" value="Chromosome 7"/>
</dbReference>
<gene>
    <name evidence="3" type="ORF">HPP92_014070</name>
    <name evidence="2" type="ORF">HPP92_014512</name>
</gene>
<keyword evidence="4" id="KW-1185">Reference proteome</keyword>
<dbReference type="AlphaFoldDB" id="A0A835USS9"/>
<evidence type="ECO:0000256" key="1">
    <source>
        <dbReference type="SAM" id="MobiDB-lite"/>
    </source>
</evidence>
<dbReference type="EMBL" id="JADCNM010000007">
    <property type="protein sequence ID" value="KAG0474384.1"/>
    <property type="molecule type" value="Genomic_DNA"/>
</dbReference>
<dbReference type="EMBL" id="JADCNL010000007">
    <property type="protein sequence ID" value="KAG0472655.1"/>
    <property type="molecule type" value="Genomic_DNA"/>
</dbReference>
<dbReference type="OrthoDB" id="1939188at2759"/>
<evidence type="ECO:0000313" key="2">
    <source>
        <dbReference type="EMBL" id="KAG0472655.1"/>
    </source>
</evidence>